<dbReference type="AlphaFoldDB" id="A0A263BR00"/>
<accession>A0A263BR00</accession>
<dbReference type="PANTHER" id="PTHR43845:SF1">
    <property type="entry name" value="BLR5969 PROTEIN"/>
    <property type="match status" value="1"/>
</dbReference>
<dbReference type="SUPFAM" id="SSF56801">
    <property type="entry name" value="Acetyl-CoA synthetase-like"/>
    <property type="match status" value="1"/>
</dbReference>
<dbReference type="Gene3D" id="3.30.300.30">
    <property type="match status" value="1"/>
</dbReference>
<dbReference type="Gene3D" id="3.40.50.12780">
    <property type="entry name" value="N-terminal domain of ligase-like"/>
    <property type="match status" value="1"/>
</dbReference>
<comment type="caution">
    <text evidence="1">The sequence shown here is derived from an EMBL/GenBank/DDBJ whole genome shotgun (WGS) entry which is preliminary data.</text>
</comment>
<dbReference type="PANTHER" id="PTHR43845">
    <property type="entry name" value="BLR5969 PROTEIN"/>
    <property type="match status" value="1"/>
</dbReference>
<evidence type="ECO:0000313" key="1">
    <source>
        <dbReference type="EMBL" id="OZM56130.1"/>
    </source>
</evidence>
<gene>
    <name evidence="1" type="ORF">CIB95_13555</name>
</gene>
<name>A0A263BR00_9BACI</name>
<dbReference type="Proteomes" id="UP000217083">
    <property type="component" value="Unassembled WGS sequence"/>
</dbReference>
<dbReference type="InterPro" id="IPR042099">
    <property type="entry name" value="ANL_N_sf"/>
</dbReference>
<evidence type="ECO:0000313" key="2">
    <source>
        <dbReference type="Proteomes" id="UP000217083"/>
    </source>
</evidence>
<proteinExistence type="predicted"/>
<protein>
    <recommendedName>
        <fullName evidence="3">Phenylacetate--CoA ligase</fullName>
    </recommendedName>
</protein>
<reference evidence="2" key="1">
    <citation type="submission" date="2017-08" db="EMBL/GenBank/DDBJ databases">
        <authorList>
            <person name="Huang Z."/>
        </authorList>
    </citation>
    <scope>NUCLEOTIDE SEQUENCE [LARGE SCALE GENOMIC DNA]</scope>
    <source>
        <strain evidence="2">SA5d-4</strain>
    </source>
</reference>
<dbReference type="EMBL" id="NPIA01000008">
    <property type="protein sequence ID" value="OZM56130.1"/>
    <property type="molecule type" value="Genomic_DNA"/>
</dbReference>
<dbReference type="InterPro" id="IPR045851">
    <property type="entry name" value="AMP-bd_C_sf"/>
</dbReference>
<keyword evidence="2" id="KW-1185">Reference proteome</keyword>
<reference evidence="1 2" key="2">
    <citation type="submission" date="2017-09" db="EMBL/GenBank/DDBJ databases">
        <title>Bacillus patelloidae sp. nov., isolated from the intestinal tract of a marine limpet.</title>
        <authorList>
            <person name="Liu R."/>
            <person name="Dong C."/>
            <person name="Shao Z."/>
        </authorList>
    </citation>
    <scope>NUCLEOTIDE SEQUENCE [LARGE SCALE GENOMIC DNA]</scope>
    <source>
        <strain evidence="1 2">SA5d-4</strain>
    </source>
</reference>
<sequence>MQASNLKDFLSNVYKTSTGWRKRFDEANVHPNDIKDEMDLMKLPILKKSDLPSIQGEALPFGSLTKDNHKVSRIFMSPGPIYDPQTSDTDHWRFREALLAAGFTKEDIVQNTFSYHLTPAGFMFDNALREIGATVIPAGTGNTDLQIQAMKDCSVTGFVGTPSYLWTILEAAKEKGITVGNGLNLKKAFFTAEFLPNTLREKFEAMGIAVSQGYGTADAGCIGYEVIGEIGLKVSSSIIVQICNPANEEIITDSTPGEVVVTVLDENYPLIRFGTGDLSAWETGKTGDYLKGVLGRVADGIKVKGMFIHQKHLDDVFNMENDVSYYQAVVSEKDHRDHFVIYVEADHEKPQLQQKLKEVIRIKANIEYVPKNSLNRNEKQFQDRREYFTTAK</sequence>
<dbReference type="RefSeq" id="WP_094926038.1">
    <property type="nucleotide sequence ID" value="NZ_NPIA01000008.1"/>
</dbReference>
<organism evidence="1 2">
    <name type="scientific">Lottiidibacillus patelloidae</name>
    <dbReference type="NCBI Taxonomy" id="2670334"/>
    <lineage>
        <taxon>Bacteria</taxon>
        <taxon>Bacillati</taxon>
        <taxon>Bacillota</taxon>
        <taxon>Bacilli</taxon>
        <taxon>Bacillales</taxon>
        <taxon>Bacillaceae</taxon>
        <taxon>Lottiidibacillus</taxon>
    </lineage>
</organism>
<evidence type="ECO:0008006" key="3">
    <source>
        <dbReference type="Google" id="ProtNLM"/>
    </source>
</evidence>